<proteinExistence type="predicted"/>
<evidence type="ECO:0000256" key="1">
    <source>
        <dbReference type="SAM" id="MobiDB-lite"/>
    </source>
</evidence>
<dbReference type="EMBL" id="PP410081">
    <property type="protein sequence ID" value="WZK92892.1"/>
    <property type="molecule type" value="Genomic_DNA"/>
</dbReference>
<reference evidence="2" key="2">
    <citation type="submission" date="2024-02" db="EMBL/GenBank/DDBJ databases">
        <authorList>
            <person name="Buigues J."/>
            <person name="Vinals A."/>
            <person name="Martinez-Recio R."/>
            <person name="S Monros J."/>
            <person name="Sanjuan R."/>
            <person name="Cuevas J.M."/>
        </authorList>
    </citation>
    <scope>NUCLEOTIDE SEQUENCE</scope>
    <source>
        <strain evidence="2">MAVG23</strain>
    </source>
</reference>
<evidence type="ECO:0000313" key="2">
    <source>
        <dbReference type="EMBL" id="WZK92892.1"/>
    </source>
</evidence>
<sequence>MAYSFRSRRRRVPRRGKRMVRVPRRSRRSRYPRRRQASRRRILNVSTRKLKDTMPVVAVNSGGFAGAPGVPYVMTGEKDWIFAFVPSARDSHLNNSSAFPIGQRGMYQRSLTDVYARGYKEFITMATNSGAHWLWRRLVVTMKTPLWKEFPLLTVQRQIPIGEGRTSGQVRTLYDIGSTAGVETDLAKKVFAVIFEGTLDIDWHNVFNGKPDKRFVKVISDRTTSLKSTNDDAVLRNSKRWYPLNSNMHYNEKEEGGKIKDDPDVATLENQASKFAADGITGMGDVWIFDFFTCASRVAADELRFQPNGTFYWHER</sequence>
<name>A0AAU6S588_9VIRU</name>
<feature type="region of interest" description="Disordered" evidence="1">
    <location>
        <begin position="1"/>
        <end position="39"/>
    </location>
</feature>
<protein>
    <submittedName>
        <fullName evidence="2">Capsid protein</fullName>
    </submittedName>
</protein>
<organism evidence="2">
    <name type="scientific">Myotis emarginatus feces associated gemycircularvirus 1</name>
    <dbReference type="NCBI Taxonomy" id="3139991"/>
    <lineage>
        <taxon>Viruses</taxon>
        <taxon>Monodnaviria</taxon>
        <taxon>Shotokuvirae</taxon>
        <taxon>Cressdnaviricota</taxon>
        <taxon>Repensiviricetes</taxon>
        <taxon>Geplafuvirales</taxon>
        <taxon>Genomoviridae</taxon>
        <taxon>Gemycircularvirus</taxon>
    </lineage>
</organism>
<reference evidence="2" key="1">
    <citation type="journal article" date="2024" name="Microbiol. Spectr.">
        <title>Full-genome sequencing of dozens of new DNA viruses found in Spanish bat feces.</title>
        <authorList>
            <person name="Buigues J."/>
            <person name="Vinals A."/>
            <person name="Martinez-Recio R."/>
            <person name="Monros J.S."/>
            <person name="Sanjuan R."/>
            <person name="Cuevas J.M."/>
        </authorList>
    </citation>
    <scope>NUCLEOTIDE SEQUENCE</scope>
    <source>
        <strain evidence="2">MAVG23</strain>
    </source>
</reference>
<accession>A0AAU6S588</accession>